<reference evidence="2 3" key="2">
    <citation type="submission" date="2013-09" db="EMBL/GenBank/DDBJ databases">
        <title>Whole genome comparison of six Crocosphaera watsonii strains with differing phenotypes.</title>
        <authorList>
            <person name="Bench S.R."/>
            <person name="Heller P."/>
            <person name="Frank I."/>
            <person name="Arciniega M."/>
            <person name="Shilova I.N."/>
            <person name="Zehr J.P."/>
        </authorList>
    </citation>
    <scope>NUCLEOTIDE SEQUENCE [LARGE SCALE GENOMIC DNA]</scope>
    <source>
        <strain evidence="2 3">WH 0401</strain>
    </source>
</reference>
<dbReference type="EMBL" id="CAQM01000678">
    <property type="protein sequence ID" value="CCQ63225.1"/>
    <property type="molecule type" value="Genomic_DNA"/>
</dbReference>
<feature type="transmembrane region" description="Helical" evidence="1">
    <location>
        <begin position="25"/>
        <end position="46"/>
    </location>
</feature>
<protein>
    <recommendedName>
        <fullName evidence="4">SbsA Ig-like domain-containing protein</fullName>
    </recommendedName>
</protein>
<dbReference type="Gene3D" id="2.120.10.30">
    <property type="entry name" value="TolB, C-terminal domain"/>
    <property type="match status" value="1"/>
</dbReference>
<evidence type="ECO:0008006" key="4">
    <source>
        <dbReference type="Google" id="ProtNLM"/>
    </source>
</evidence>
<dbReference type="InterPro" id="IPR011042">
    <property type="entry name" value="6-blade_b-propeller_TolB-like"/>
</dbReference>
<sequence length="503" mass="57095">MGKTMVNILKKTLKLKDWLKSYRQFDWIVIGCILFLMLPILTLLTMGDQVPFQVQYFSWEGKKVGVKNKTFTLSFNRPVNTNSVEKNLIIEPPLPGRISWQGRTLIYTLDDPPIYGTNYQIKLENVQLSYQDEEIKSFVSLFSTRDRVLAYIGIEGEEKGRLILYNITNLSQPQKTILTPPDLIVTNFKIYPNSEKIIFSAFEPNLRSNELARQELYTVTTGFNVDPSKTPSQRAGKLKRILDAQEYQNINFALSQNGEVIVVQRVNHRNKNDESLWLIKDNNKIISLGIPGSEFVIAPDGKSLAVSQQGGIRMISLGGDGNNSRIFANYEKPLSFSPFSEKLLLVKDNVDYTRSLVVVDKNGENKEVFRSPYPILGCEFEPRDEQIIYCLKTDVIQGENGQYRPEPFLSVINLKEGTDFPLLALPNSENVMLSMSPDGVALLFDQVVTTSPQSSTDLLTTEKQAIADGQVWLLPLPDLKEENKSLKIQPRELIFGFKPQWLP</sequence>
<proteinExistence type="predicted"/>
<evidence type="ECO:0000256" key="1">
    <source>
        <dbReference type="SAM" id="Phobius"/>
    </source>
</evidence>
<keyword evidence="1" id="KW-0472">Membrane</keyword>
<reference evidence="2 3" key="1">
    <citation type="submission" date="2013-01" db="EMBL/GenBank/DDBJ databases">
        <authorList>
            <person name="Bench S."/>
        </authorList>
    </citation>
    <scope>NUCLEOTIDE SEQUENCE [LARGE SCALE GENOMIC DNA]</scope>
    <source>
        <strain evidence="2 3">WH 0401</strain>
    </source>
</reference>
<gene>
    <name evidence="2" type="ORF">CWATWH0401_3463</name>
</gene>
<dbReference type="SUPFAM" id="SSF69322">
    <property type="entry name" value="Tricorn protease domain 2"/>
    <property type="match status" value="1"/>
</dbReference>
<name>T2JDB3_CROWT</name>
<keyword evidence="1" id="KW-1133">Transmembrane helix</keyword>
<organism evidence="2 3">
    <name type="scientific">Crocosphaera watsonii WH 0401</name>
    <dbReference type="NCBI Taxonomy" id="555881"/>
    <lineage>
        <taxon>Bacteria</taxon>
        <taxon>Bacillati</taxon>
        <taxon>Cyanobacteriota</taxon>
        <taxon>Cyanophyceae</taxon>
        <taxon>Oscillatoriophycideae</taxon>
        <taxon>Chroococcales</taxon>
        <taxon>Aphanothecaceae</taxon>
        <taxon>Crocosphaera</taxon>
    </lineage>
</organism>
<evidence type="ECO:0000313" key="2">
    <source>
        <dbReference type="EMBL" id="CCQ63225.1"/>
    </source>
</evidence>
<dbReference type="AlphaFoldDB" id="T2JDB3"/>
<accession>T2JDB3</accession>
<comment type="caution">
    <text evidence="2">The sequence shown here is derived from an EMBL/GenBank/DDBJ whole genome shotgun (WGS) entry which is preliminary data.</text>
</comment>
<evidence type="ECO:0000313" key="3">
    <source>
        <dbReference type="Proteomes" id="UP000018198"/>
    </source>
</evidence>
<dbReference type="Proteomes" id="UP000018198">
    <property type="component" value="Unassembled WGS sequence"/>
</dbReference>
<keyword evidence="1" id="KW-0812">Transmembrane</keyword>